<organism evidence="2 3">
    <name type="scientific">Elysia crispata</name>
    <name type="common">lettuce slug</name>
    <dbReference type="NCBI Taxonomy" id="231223"/>
    <lineage>
        <taxon>Eukaryota</taxon>
        <taxon>Metazoa</taxon>
        <taxon>Spiralia</taxon>
        <taxon>Lophotrochozoa</taxon>
        <taxon>Mollusca</taxon>
        <taxon>Gastropoda</taxon>
        <taxon>Heterobranchia</taxon>
        <taxon>Euthyneura</taxon>
        <taxon>Panpulmonata</taxon>
        <taxon>Sacoglossa</taxon>
        <taxon>Placobranchoidea</taxon>
        <taxon>Plakobranchidae</taxon>
        <taxon>Elysia</taxon>
    </lineage>
</organism>
<accession>A0AAE1DF18</accession>
<keyword evidence="1" id="KW-0732">Signal</keyword>
<evidence type="ECO:0000313" key="2">
    <source>
        <dbReference type="EMBL" id="KAK3768314.1"/>
    </source>
</evidence>
<protein>
    <submittedName>
        <fullName evidence="2">Uncharacterized protein</fullName>
    </submittedName>
</protein>
<feature type="chain" id="PRO_5042175395" evidence="1">
    <location>
        <begin position="27"/>
        <end position="213"/>
    </location>
</feature>
<dbReference type="AlphaFoldDB" id="A0AAE1DF18"/>
<name>A0AAE1DF18_9GAST</name>
<evidence type="ECO:0000256" key="1">
    <source>
        <dbReference type="SAM" id="SignalP"/>
    </source>
</evidence>
<dbReference type="Proteomes" id="UP001283361">
    <property type="component" value="Unassembled WGS sequence"/>
</dbReference>
<reference evidence="2" key="1">
    <citation type="journal article" date="2023" name="G3 (Bethesda)">
        <title>A reference genome for the long-term kleptoplast-retaining sea slug Elysia crispata morphotype clarki.</title>
        <authorList>
            <person name="Eastman K.E."/>
            <person name="Pendleton A.L."/>
            <person name="Shaikh M.A."/>
            <person name="Suttiyut T."/>
            <person name="Ogas R."/>
            <person name="Tomko P."/>
            <person name="Gavelis G."/>
            <person name="Widhalm J.R."/>
            <person name="Wisecaver J.H."/>
        </authorList>
    </citation>
    <scope>NUCLEOTIDE SEQUENCE</scope>
    <source>
        <strain evidence="2">ECLA1</strain>
    </source>
</reference>
<dbReference type="EMBL" id="JAWDGP010004062">
    <property type="protein sequence ID" value="KAK3768314.1"/>
    <property type="molecule type" value="Genomic_DNA"/>
</dbReference>
<comment type="caution">
    <text evidence="2">The sequence shown here is derived from an EMBL/GenBank/DDBJ whole genome shotgun (WGS) entry which is preliminary data.</text>
</comment>
<dbReference type="Gene3D" id="2.40.160.110">
    <property type="match status" value="1"/>
</dbReference>
<proteinExistence type="predicted"/>
<keyword evidence="3" id="KW-1185">Reference proteome</keyword>
<evidence type="ECO:0000313" key="3">
    <source>
        <dbReference type="Proteomes" id="UP001283361"/>
    </source>
</evidence>
<sequence>MGRLCTSLAAATFICAFVLFMTPSEGRLFKVVTKDMTVCGLLDITFNVTFTAFRGSKRLRVATYDQDYYRNYISGDCNRDMAVHFENFAAWNLHVHFKLIPDPKYMLTRTVAFIPNLVFGKAVPSNTTEKFVNPVDTAIGPVDCSYKCGVEDKSFYKKVNSSSTDQIKAESGVITYSVLVDVSYIQFQVSHVHREKFGPPVICRPSFYYKLMK</sequence>
<gene>
    <name evidence="2" type="ORF">RRG08_031106</name>
</gene>
<feature type="signal peptide" evidence="1">
    <location>
        <begin position="1"/>
        <end position="26"/>
    </location>
</feature>